<dbReference type="PANTHER" id="PTHR22812">
    <property type="entry name" value="CHROMOBOX PROTEIN"/>
    <property type="match status" value="1"/>
</dbReference>
<keyword evidence="2" id="KW-0539">Nucleus</keyword>
<dbReference type="Gene3D" id="2.40.50.40">
    <property type="match status" value="1"/>
</dbReference>
<evidence type="ECO:0000259" key="4">
    <source>
        <dbReference type="PROSITE" id="PS50013"/>
    </source>
</evidence>
<dbReference type="Pfam" id="PF00385">
    <property type="entry name" value="Chromo"/>
    <property type="match status" value="1"/>
</dbReference>
<dbReference type="CDD" id="cd00024">
    <property type="entry name" value="CD_CSD"/>
    <property type="match status" value="1"/>
</dbReference>
<name>A0A0G4HMP9_9ALVE</name>
<feature type="region of interest" description="Disordered" evidence="3">
    <location>
        <begin position="200"/>
        <end position="262"/>
    </location>
</feature>
<protein>
    <recommendedName>
        <fullName evidence="4">Chromo domain-containing protein</fullName>
    </recommendedName>
</protein>
<evidence type="ECO:0000256" key="2">
    <source>
        <dbReference type="ARBA" id="ARBA00023242"/>
    </source>
</evidence>
<dbReference type="InterPro" id="IPR000953">
    <property type="entry name" value="Chromo/chromo_shadow_dom"/>
</dbReference>
<feature type="compositionally biased region" description="Polar residues" evidence="3">
    <location>
        <begin position="1"/>
        <end position="11"/>
    </location>
</feature>
<dbReference type="InterPro" id="IPR023780">
    <property type="entry name" value="Chromo_domain"/>
</dbReference>
<feature type="compositionally biased region" description="Polar residues" evidence="3">
    <location>
        <begin position="200"/>
        <end position="209"/>
    </location>
</feature>
<dbReference type="InterPro" id="IPR051219">
    <property type="entry name" value="Heterochromatin_chromo-domain"/>
</dbReference>
<dbReference type="AlphaFoldDB" id="A0A0G4HMP9"/>
<dbReference type="PROSITE" id="PS50013">
    <property type="entry name" value="CHROMO_2"/>
    <property type="match status" value="1"/>
</dbReference>
<dbReference type="InterPro" id="IPR023779">
    <property type="entry name" value="Chromodomain_CS"/>
</dbReference>
<evidence type="ECO:0000313" key="5">
    <source>
        <dbReference type="EMBL" id="CEM45498.1"/>
    </source>
</evidence>
<dbReference type="SUPFAM" id="SSF54160">
    <property type="entry name" value="Chromo domain-like"/>
    <property type="match status" value="1"/>
</dbReference>
<sequence length="262" mass="29671">MTTQSPITFTDQQKRDPKFVDDHRVPPSVSLSSVELQRNQAAVCRIRKRAQQQLSKMTPQEVEWHAGFGFKACDGVLEILHDLRRSAHTSAQGVSLDAHMTVHSADVEMENASFEIDKILQMHEGVLGKEYRVRWNGYGPEGDTWEPETNLPPDLLAEFHSSYNSNGENEILADKIIDTMDDDEPDESEEQSLILRDALASSTEKSQADNTEECNTMPLRQQIEQIERLPPAEQRPSSPRGEHAPHQTRQHATKRFVHLPDG</sequence>
<reference evidence="5" key="1">
    <citation type="submission" date="2014-11" db="EMBL/GenBank/DDBJ databases">
        <authorList>
            <person name="Otto D Thomas"/>
            <person name="Naeem Raeece"/>
        </authorList>
    </citation>
    <scope>NUCLEOTIDE SEQUENCE</scope>
</reference>
<organism evidence="5">
    <name type="scientific">Chromera velia CCMP2878</name>
    <dbReference type="NCBI Taxonomy" id="1169474"/>
    <lineage>
        <taxon>Eukaryota</taxon>
        <taxon>Sar</taxon>
        <taxon>Alveolata</taxon>
        <taxon>Colpodellida</taxon>
        <taxon>Chromeraceae</taxon>
        <taxon>Chromera</taxon>
    </lineage>
</organism>
<comment type="subcellular location">
    <subcellularLocation>
        <location evidence="1">Nucleus</location>
    </subcellularLocation>
</comment>
<evidence type="ECO:0000256" key="1">
    <source>
        <dbReference type="ARBA" id="ARBA00004123"/>
    </source>
</evidence>
<accession>A0A0G4HMP9</accession>
<feature type="region of interest" description="Disordered" evidence="3">
    <location>
        <begin position="1"/>
        <end position="20"/>
    </location>
</feature>
<dbReference type="EMBL" id="CDMZ01003203">
    <property type="protein sequence ID" value="CEM45498.1"/>
    <property type="molecule type" value="Genomic_DNA"/>
</dbReference>
<dbReference type="SMART" id="SM00298">
    <property type="entry name" value="CHROMO"/>
    <property type="match status" value="1"/>
</dbReference>
<feature type="compositionally biased region" description="Basic residues" evidence="3">
    <location>
        <begin position="246"/>
        <end position="262"/>
    </location>
</feature>
<gene>
    <name evidence="5" type="ORF">Cvel_29272</name>
</gene>
<proteinExistence type="predicted"/>
<dbReference type="PROSITE" id="PS00598">
    <property type="entry name" value="CHROMO_1"/>
    <property type="match status" value="1"/>
</dbReference>
<dbReference type="InterPro" id="IPR016197">
    <property type="entry name" value="Chromo-like_dom_sf"/>
</dbReference>
<feature type="domain" description="Chromo" evidence="4">
    <location>
        <begin position="114"/>
        <end position="171"/>
    </location>
</feature>
<evidence type="ECO:0000256" key="3">
    <source>
        <dbReference type="SAM" id="MobiDB-lite"/>
    </source>
</evidence>
<dbReference type="GO" id="GO:0005634">
    <property type="term" value="C:nucleus"/>
    <property type="evidence" value="ECO:0007669"/>
    <property type="project" value="UniProtKB-SubCell"/>
</dbReference>
<dbReference type="VEuPathDB" id="CryptoDB:Cvel_29272"/>